<reference evidence="2" key="1">
    <citation type="journal article" date="2014" name="Proc. Natl. Acad. Sci. U.S.A.">
        <title>Extensive sampling of basidiomycete genomes demonstrates inadequacy of the white-rot/brown-rot paradigm for wood decay fungi.</title>
        <authorList>
            <person name="Riley R."/>
            <person name="Salamov A.A."/>
            <person name="Brown D.W."/>
            <person name="Nagy L.G."/>
            <person name="Floudas D."/>
            <person name="Held B.W."/>
            <person name="Levasseur A."/>
            <person name="Lombard V."/>
            <person name="Morin E."/>
            <person name="Otillar R."/>
            <person name="Lindquist E.A."/>
            <person name="Sun H."/>
            <person name="LaButti K.M."/>
            <person name="Schmutz J."/>
            <person name="Jabbour D."/>
            <person name="Luo H."/>
            <person name="Baker S.E."/>
            <person name="Pisabarro A.G."/>
            <person name="Walton J.D."/>
            <person name="Blanchette R.A."/>
            <person name="Henrissat B."/>
            <person name="Martin F."/>
            <person name="Cullen D."/>
            <person name="Hibbett D.S."/>
            <person name="Grigoriev I.V."/>
        </authorList>
    </citation>
    <scope>NUCLEOTIDE SEQUENCE [LARGE SCALE GENOMIC DNA]</scope>
    <source>
        <strain evidence="2">MUCL 33604</strain>
    </source>
</reference>
<dbReference type="HOGENOM" id="CLU_1214927_0_0_1"/>
<dbReference type="Proteomes" id="UP000027265">
    <property type="component" value="Unassembled WGS sequence"/>
</dbReference>
<name>A0A067PC92_9AGAM</name>
<dbReference type="AlphaFoldDB" id="A0A067PC92"/>
<organism evidence="1 2">
    <name type="scientific">Jaapia argillacea MUCL 33604</name>
    <dbReference type="NCBI Taxonomy" id="933084"/>
    <lineage>
        <taxon>Eukaryota</taxon>
        <taxon>Fungi</taxon>
        <taxon>Dikarya</taxon>
        <taxon>Basidiomycota</taxon>
        <taxon>Agaricomycotina</taxon>
        <taxon>Agaricomycetes</taxon>
        <taxon>Agaricomycetidae</taxon>
        <taxon>Jaapiales</taxon>
        <taxon>Jaapiaceae</taxon>
        <taxon>Jaapia</taxon>
    </lineage>
</organism>
<evidence type="ECO:0000313" key="1">
    <source>
        <dbReference type="EMBL" id="KDQ52384.1"/>
    </source>
</evidence>
<proteinExistence type="predicted"/>
<protein>
    <submittedName>
        <fullName evidence="1">Uncharacterized protein</fullName>
    </submittedName>
</protein>
<sequence length="200" mass="22123">MQAISEETWDVEMNSEDEDEVLKIRPIVQNQNDMDNNNNNNNEDVLNFSAPAPIVEAIQSVSNPPPPHVYPTILTQLRLWGIQFLEFSLKLPLNICFMNRLGQTSAHDNGGLPQTTVSRLTLSAIAGGSSHRGSTSIATNWLGLQSHLTQEQDLAEFNLTLALASALQDLCFTTHLIQSHTKTHEIVGTCILEGEKSDLY</sequence>
<dbReference type="InParanoid" id="A0A067PC92"/>
<evidence type="ECO:0000313" key="2">
    <source>
        <dbReference type="Proteomes" id="UP000027265"/>
    </source>
</evidence>
<accession>A0A067PC92</accession>
<dbReference type="EMBL" id="KL197740">
    <property type="protein sequence ID" value="KDQ52384.1"/>
    <property type="molecule type" value="Genomic_DNA"/>
</dbReference>
<gene>
    <name evidence="1" type="ORF">JAAARDRAFT_198304</name>
</gene>
<keyword evidence="2" id="KW-1185">Reference proteome</keyword>